<gene>
    <name evidence="3" type="ORF">M9Y10_022947</name>
</gene>
<reference evidence="3 4" key="1">
    <citation type="submission" date="2024-04" db="EMBL/GenBank/DDBJ databases">
        <title>Tritrichomonas musculus Genome.</title>
        <authorList>
            <person name="Alves-Ferreira E."/>
            <person name="Grigg M."/>
            <person name="Lorenzi H."/>
            <person name="Galac M."/>
        </authorList>
    </citation>
    <scope>NUCLEOTIDE SEQUENCE [LARGE SCALE GENOMIC DNA]</scope>
    <source>
        <strain evidence="3 4">EAF2021</strain>
    </source>
</reference>
<keyword evidence="4" id="KW-1185">Reference proteome</keyword>
<evidence type="ECO:0000256" key="2">
    <source>
        <dbReference type="ARBA" id="ARBA00023134"/>
    </source>
</evidence>
<keyword evidence="1" id="KW-0547">Nucleotide-binding</keyword>
<comment type="caution">
    <text evidence="3">The sequence shown here is derived from an EMBL/GenBank/DDBJ whole genome shotgun (WGS) entry which is preliminary data.</text>
</comment>
<dbReference type="SMART" id="SM00174">
    <property type="entry name" value="RHO"/>
    <property type="match status" value="1"/>
</dbReference>
<dbReference type="InterPro" id="IPR003578">
    <property type="entry name" value="Small_GTPase_Rho"/>
</dbReference>
<dbReference type="SMART" id="SM00173">
    <property type="entry name" value="RAS"/>
    <property type="match status" value="1"/>
</dbReference>
<evidence type="ECO:0000256" key="1">
    <source>
        <dbReference type="ARBA" id="ARBA00022741"/>
    </source>
</evidence>
<evidence type="ECO:0008006" key="5">
    <source>
        <dbReference type="Google" id="ProtNLM"/>
    </source>
</evidence>
<dbReference type="InterPro" id="IPR027417">
    <property type="entry name" value="P-loop_NTPase"/>
</dbReference>
<protein>
    <recommendedName>
        <fullName evidence="5">Rho GTPase</fullName>
    </recommendedName>
</protein>
<keyword evidence="2" id="KW-0342">GTP-binding</keyword>
<dbReference type="PROSITE" id="PS51419">
    <property type="entry name" value="RAB"/>
    <property type="match status" value="1"/>
</dbReference>
<dbReference type="Pfam" id="PF00071">
    <property type="entry name" value="Ras"/>
    <property type="match status" value="1"/>
</dbReference>
<dbReference type="PRINTS" id="PR00449">
    <property type="entry name" value="RASTRNSFRMNG"/>
</dbReference>
<dbReference type="PROSITE" id="PS51421">
    <property type="entry name" value="RAS"/>
    <property type="match status" value="1"/>
</dbReference>
<organism evidence="3 4">
    <name type="scientific">Tritrichomonas musculus</name>
    <dbReference type="NCBI Taxonomy" id="1915356"/>
    <lineage>
        <taxon>Eukaryota</taxon>
        <taxon>Metamonada</taxon>
        <taxon>Parabasalia</taxon>
        <taxon>Tritrichomonadida</taxon>
        <taxon>Tritrichomonadidae</taxon>
        <taxon>Tritrichomonas</taxon>
    </lineage>
</organism>
<dbReference type="InterPro" id="IPR005225">
    <property type="entry name" value="Small_GTP-bd"/>
</dbReference>
<evidence type="ECO:0000313" key="3">
    <source>
        <dbReference type="EMBL" id="KAK8894513.1"/>
    </source>
</evidence>
<dbReference type="NCBIfam" id="TIGR00231">
    <property type="entry name" value="small_GTP"/>
    <property type="match status" value="1"/>
</dbReference>
<dbReference type="PANTHER" id="PTHR24072">
    <property type="entry name" value="RHO FAMILY GTPASE"/>
    <property type="match status" value="1"/>
</dbReference>
<name>A0ABR2KUL0_9EUKA</name>
<dbReference type="EMBL" id="JAPFFF010000003">
    <property type="protein sequence ID" value="KAK8894513.1"/>
    <property type="molecule type" value="Genomic_DNA"/>
</dbReference>
<proteinExistence type="predicted"/>
<dbReference type="Gene3D" id="3.40.50.300">
    <property type="entry name" value="P-loop containing nucleotide triphosphate hydrolases"/>
    <property type="match status" value="1"/>
</dbReference>
<evidence type="ECO:0000313" key="4">
    <source>
        <dbReference type="Proteomes" id="UP001470230"/>
    </source>
</evidence>
<dbReference type="Proteomes" id="UP001470230">
    <property type="component" value="Unassembled WGS sequence"/>
</dbReference>
<dbReference type="InterPro" id="IPR001806">
    <property type="entry name" value="Small_GTPase"/>
</dbReference>
<dbReference type="CDD" id="cd00157">
    <property type="entry name" value="Rho"/>
    <property type="match status" value="1"/>
</dbReference>
<sequence length="190" mass="21389">MSNQLKNCVFLGNNGIGKTSLIMTFHQHSFPANENLIPNVFERFNTNIMVNGKEIPVQIIDSDDEEIESNRKAVAQAHVAVICFSLISPKSYEDVETRWMKMIKKENSKIPHILVGTKADLRDDFESNGKELAKKGFEPISTNKGNELKQRIGACSYVECSAKCQINFDEAFHDAAQAAFHHKDSHCNVF</sequence>
<dbReference type="SUPFAM" id="SSF52540">
    <property type="entry name" value="P-loop containing nucleoside triphosphate hydrolases"/>
    <property type="match status" value="1"/>
</dbReference>
<dbReference type="PROSITE" id="PS51420">
    <property type="entry name" value="RHO"/>
    <property type="match status" value="1"/>
</dbReference>
<accession>A0ABR2KUL0</accession>
<dbReference type="SMART" id="SM00175">
    <property type="entry name" value="RAB"/>
    <property type="match status" value="1"/>
</dbReference>